<sequence length="50" mass="5678">MQILQDSETGLKTVPKSWIFLMAYVSKLHNKLFKSDSQRVAFLLCVAFSG</sequence>
<name>Q7MK83_VIBVY</name>
<dbReference type="AlphaFoldDB" id="Q7MK83"/>
<protein>
    <submittedName>
        <fullName evidence="1">Uncharacterized protein</fullName>
    </submittedName>
</protein>
<dbReference type="KEGG" id="vvy:VV1925"/>
<dbReference type="HOGENOM" id="CLU_3124104_0_0_6"/>
<proteinExistence type="predicted"/>
<evidence type="ECO:0000313" key="1">
    <source>
        <dbReference type="EMBL" id="BAC94689.1"/>
    </source>
</evidence>
<gene>
    <name evidence="1" type="ordered locus">VV1925</name>
</gene>
<evidence type="ECO:0000313" key="2">
    <source>
        <dbReference type="Proteomes" id="UP000002675"/>
    </source>
</evidence>
<accession>Q7MK83</accession>
<dbReference type="EMBL" id="BA000037">
    <property type="protein sequence ID" value="BAC94689.1"/>
    <property type="molecule type" value="Genomic_DNA"/>
</dbReference>
<dbReference type="Proteomes" id="UP000002675">
    <property type="component" value="Chromosome I"/>
</dbReference>
<reference evidence="1 2" key="1">
    <citation type="journal article" date="2003" name="Genome Res.">
        <title>Comparative genome analysis of Vibrio vulnificus, a marine pathogen.</title>
        <authorList>
            <person name="Chen C.Y."/>
            <person name="Wu K.M."/>
            <person name="Chang Y.C."/>
            <person name="Chang C.H."/>
            <person name="Tsai H.C."/>
            <person name="Liao T.L."/>
            <person name="Liu Y.M."/>
            <person name="Chen H.J."/>
            <person name="Shen A.B."/>
            <person name="Li J.C."/>
            <person name="Su T.L."/>
            <person name="Shao C.P."/>
            <person name="Lee C.T."/>
            <person name="Hor L.I."/>
            <person name="Tsai S.F."/>
        </authorList>
    </citation>
    <scope>NUCLEOTIDE SEQUENCE [LARGE SCALE GENOMIC DNA]</scope>
    <source>
        <strain evidence="1 2">YJ016</strain>
    </source>
</reference>
<organism evidence="1 2">
    <name type="scientific">Vibrio vulnificus (strain YJ016)</name>
    <dbReference type="NCBI Taxonomy" id="196600"/>
    <lineage>
        <taxon>Bacteria</taxon>
        <taxon>Pseudomonadati</taxon>
        <taxon>Pseudomonadota</taxon>
        <taxon>Gammaproteobacteria</taxon>
        <taxon>Vibrionales</taxon>
        <taxon>Vibrionaceae</taxon>
        <taxon>Vibrio</taxon>
    </lineage>
</organism>